<dbReference type="EMBL" id="QUTI01019026">
    <property type="protein sequence ID" value="RLO09897.1"/>
    <property type="molecule type" value="Genomic_DNA"/>
</dbReference>
<proteinExistence type="predicted"/>
<evidence type="ECO:0000256" key="3">
    <source>
        <dbReference type="SAM" id="MobiDB-lite"/>
    </source>
</evidence>
<evidence type="ECO:0000256" key="1">
    <source>
        <dbReference type="ARBA" id="ARBA00022741"/>
    </source>
</evidence>
<feature type="region of interest" description="Disordered" evidence="3">
    <location>
        <begin position="1"/>
        <end position="33"/>
    </location>
</feature>
<dbReference type="GO" id="GO:0003924">
    <property type="term" value="F:GTPase activity"/>
    <property type="evidence" value="ECO:0007669"/>
    <property type="project" value="InterPro"/>
</dbReference>
<dbReference type="Gene3D" id="3.40.50.300">
    <property type="entry name" value="P-loop containing nucleotide triphosphate hydrolases"/>
    <property type="match status" value="1"/>
</dbReference>
<keyword evidence="1" id="KW-0547">Nucleotide-binding</keyword>
<comment type="caution">
    <text evidence="5">The sequence shown here is derived from an EMBL/GenBank/DDBJ whole genome shotgun (WGS) entry which is preliminary data.</text>
</comment>
<keyword evidence="2" id="KW-0342">GTP-binding</keyword>
<feature type="domain" description="Tr-type G" evidence="4">
    <location>
        <begin position="150"/>
        <end position="257"/>
    </location>
</feature>
<dbReference type="PRINTS" id="PR00315">
    <property type="entry name" value="ELONGATNFCT"/>
</dbReference>
<reference evidence="5 6" key="1">
    <citation type="journal article" date="2018" name="J. Invertebr. Pathol.">
        <title>New genotyping method for the causative agent of crayfish plague (Aphanomyces astaci) based on whole genome data.</title>
        <authorList>
            <person name="Minardi D."/>
            <person name="Studholme D.J."/>
            <person name="van der Giezen M."/>
            <person name="Pretto T."/>
            <person name="Oidtmann B."/>
        </authorList>
    </citation>
    <scope>NUCLEOTIDE SEQUENCE [LARGE SCALE GENOMIC DNA]</scope>
    <source>
        <strain evidence="5 6">KB13</strain>
    </source>
</reference>
<evidence type="ECO:0000259" key="4">
    <source>
        <dbReference type="PROSITE" id="PS51722"/>
    </source>
</evidence>
<organism evidence="5 6">
    <name type="scientific">Aphanomyces astaci</name>
    <name type="common">Crayfish plague agent</name>
    <dbReference type="NCBI Taxonomy" id="112090"/>
    <lineage>
        <taxon>Eukaryota</taxon>
        <taxon>Sar</taxon>
        <taxon>Stramenopiles</taxon>
        <taxon>Oomycota</taxon>
        <taxon>Saprolegniomycetes</taxon>
        <taxon>Saprolegniales</taxon>
        <taxon>Verrucalvaceae</taxon>
        <taxon>Aphanomyces</taxon>
    </lineage>
</organism>
<dbReference type="Proteomes" id="UP000275652">
    <property type="component" value="Unassembled WGS sequence"/>
</dbReference>
<dbReference type="AlphaFoldDB" id="A0A9X8HD22"/>
<dbReference type="InterPro" id="IPR027417">
    <property type="entry name" value="P-loop_NTPase"/>
</dbReference>
<dbReference type="InterPro" id="IPR050100">
    <property type="entry name" value="TRAFAC_GTPase_members"/>
</dbReference>
<dbReference type="SUPFAM" id="SSF52540">
    <property type="entry name" value="P-loop containing nucleoside triphosphate hydrolases"/>
    <property type="match status" value="1"/>
</dbReference>
<sequence>MSHAHIDYDDDYNYDEPSPSAQSHIYRRDSPTKQSSLALPLLDQIRSTIDVSSMSDEFLVDQIRVHNYDLDKAIIGLMEHKKRTTSQTAGSASSAVAAVPAPSAKAPAGAISGGGVYQMLTPTERAAFEKAERTAQGKAAAAAHSQTDGKAKINMVVIGHVDAGKSTITGHLLFRLGYVSKQIMHKYEKQSRDAGKASFAFAWVMDADEEERARGVTMDVGTSYFATSSKHVTLLDAPGHRDFIPKMIAGASQVYYI</sequence>
<dbReference type="Pfam" id="PF00009">
    <property type="entry name" value="GTP_EFTU"/>
    <property type="match status" value="1"/>
</dbReference>
<name>A0A9X8HD22_APHAT</name>
<accession>A0A9X8HD22</accession>
<evidence type="ECO:0000256" key="2">
    <source>
        <dbReference type="ARBA" id="ARBA00023134"/>
    </source>
</evidence>
<evidence type="ECO:0000313" key="5">
    <source>
        <dbReference type="EMBL" id="RLO09897.1"/>
    </source>
</evidence>
<evidence type="ECO:0000313" key="6">
    <source>
        <dbReference type="Proteomes" id="UP000275652"/>
    </source>
</evidence>
<gene>
    <name evidence="5" type="ORF">DYB28_000518</name>
</gene>
<dbReference type="PROSITE" id="PS51722">
    <property type="entry name" value="G_TR_2"/>
    <property type="match status" value="1"/>
</dbReference>
<protein>
    <recommendedName>
        <fullName evidence="4">Tr-type G domain-containing protein</fullName>
    </recommendedName>
</protein>
<dbReference type="GO" id="GO:0005525">
    <property type="term" value="F:GTP binding"/>
    <property type="evidence" value="ECO:0007669"/>
    <property type="project" value="UniProtKB-KW"/>
</dbReference>
<dbReference type="PANTHER" id="PTHR23115">
    <property type="entry name" value="TRANSLATION FACTOR"/>
    <property type="match status" value="1"/>
</dbReference>
<dbReference type="InterPro" id="IPR000795">
    <property type="entry name" value="T_Tr_GTP-bd_dom"/>
</dbReference>